<dbReference type="Pfam" id="PF17734">
    <property type="entry name" value="Spt46"/>
    <property type="match status" value="1"/>
</dbReference>
<feature type="region of interest" description="Disordered" evidence="1">
    <location>
        <begin position="98"/>
        <end position="136"/>
    </location>
</feature>
<feature type="region of interest" description="Disordered" evidence="1">
    <location>
        <begin position="210"/>
        <end position="239"/>
    </location>
</feature>
<reference evidence="2 3" key="1">
    <citation type="journal article" date="2013" name="Nat. Commun.">
        <title>Genome analysis reveals insights into physiology and longevity of the Brandt's bat Myotis brandtii.</title>
        <authorList>
            <person name="Seim I."/>
            <person name="Fang X."/>
            <person name="Xiong Z."/>
            <person name="Lobanov A.V."/>
            <person name="Huang Z."/>
            <person name="Ma S."/>
            <person name="Feng Y."/>
            <person name="Turanov A.A."/>
            <person name="Zhu Y."/>
            <person name="Lenz T.L."/>
            <person name="Gerashchenko M.V."/>
            <person name="Fan D."/>
            <person name="Hee Yim S."/>
            <person name="Yao X."/>
            <person name="Jordan D."/>
            <person name="Xiong Y."/>
            <person name="Ma Y."/>
            <person name="Lyapunov A.N."/>
            <person name="Chen G."/>
            <person name="Kulakova O.I."/>
            <person name="Sun Y."/>
            <person name="Lee S.G."/>
            <person name="Bronson R.T."/>
            <person name="Moskalev A.A."/>
            <person name="Sunyaev S.R."/>
            <person name="Zhang G."/>
            <person name="Krogh A."/>
            <person name="Wang J."/>
            <person name="Gladyshev V.N."/>
        </authorList>
    </citation>
    <scope>NUCLEOTIDE SEQUENCE [LARGE SCALE GENOMIC DNA]</scope>
</reference>
<dbReference type="Proteomes" id="UP000052978">
    <property type="component" value="Unassembled WGS sequence"/>
</dbReference>
<dbReference type="AlphaFoldDB" id="S7NJ33"/>
<dbReference type="InterPro" id="IPR040879">
    <property type="entry name" value="Spt46-like"/>
</dbReference>
<evidence type="ECO:0000313" key="2">
    <source>
        <dbReference type="EMBL" id="EPQ16595.1"/>
    </source>
</evidence>
<dbReference type="PANTHER" id="PTHR33517:SF4">
    <property type="entry name" value="SPERMATOGENESIS-ASSOCIATED PROTEIN 46"/>
    <property type="match status" value="1"/>
</dbReference>
<accession>S7NJ33</accession>
<feature type="compositionally biased region" description="Basic and acidic residues" evidence="1">
    <location>
        <begin position="224"/>
        <end position="239"/>
    </location>
</feature>
<protein>
    <recommendedName>
        <fullName evidence="4">Spermatogenesis-associated protein 46</fullName>
    </recommendedName>
</protein>
<proteinExistence type="predicted"/>
<dbReference type="GO" id="GO:0009566">
    <property type="term" value="P:fertilization"/>
    <property type="evidence" value="ECO:0007669"/>
    <property type="project" value="TreeGrafter"/>
</dbReference>
<evidence type="ECO:0000313" key="3">
    <source>
        <dbReference type="Proteomes" id="UP000052978"/>
    </source>
</evidence>
<evidence type="ECO:0000256" key="1">
    <source>
        <dbReference type="SAM" id="MobiDB-lite"/>
    </source>
</evidence>
<organism evidence="2 3">
    <name type="scientific">Myotis brandtii</name>
    <name type="common">Brandt's bat</name>
    <dbReference type="NCBI Taxonomy" id="109478"/>
    <lineage>
        <taxon>Eukaryota</taxon>
        <taxon>Metazoa</taxon>
        <taxon>Chordata</taxon>
        <taxon>Craniata</taxon>
        <taxon>Vertebrata</taxon>
        <taxon>Euteleostomi</taxon>
        <taxon>Mammalia</taxon>
        <taxon>Eutheria</taxon>
        <taxon>Laurasiatheria</taxon>
        <taxon>Chiroptera</taxon>
        <taxon>Yangochiroptera</taxon>
        <taxon>Vespertilionidae</taxon>
        <taxon>Myotis</taxon>
    </lineage>
</organism>
<dbReference type="GO" id="GO:0031965">
    <property type="term" value="C:nuclear membrane"/>
    <property type="evidence" value="ECO:0007669"/>
    <property type="project" value="TreeGrafter"/>
</dbReference>
<dbReference type="PANTHER" id="PTHR33517">
    <property type="entry name" value="PROTEIN FAM170B-RELATED"/>
    <property type="match status" value="1"/>
</dbReference>
<feature type="compositionally biased region" description="Basic and acidic residues" evidence="1">
    <location>
        <begin position="1"/>
        <end position="12"/>
    </location>
</feature>
<dbReference type="EMBL" id="KE164274">
    <property type="protein sequence ID" value="EPQ16595.1"/>
    <property type="molecule type" value="Genomic_DNA"/>
</dbReference>
<name>S7NJ33_MYOBR</name>
<feature type="region of interest" description="Disordered" evidence="1">
    <location>
        <begin position="1"/>
        <end position="74"/>
    </location>
</feature>
<keyword evidence="3" id="KW-1185">Reference proteome</keyword>
<dbReference type="eggNOG" id="ENOG502S3KA">
    <property type="taxonomic scope" value="Eukaryota"/>
</dbReference>
<gene>
    <name evidence="2" type="ORF">D623_10024282</name>
</gene>
<sequence>MEKSREDLRGQRFPELGDSDTNVMKEPSGQPAPRAGTLHQGGCEEPQVARLYKECLSPGQPRSPLGQACDRVPGNSPSMESFSLLSISGPRVSSSALSTFPDLMSPRGPSLPDIAKTTFPTEAPSPAQAPLPQHPSSALRQGVVLSPDCMLGDPQNGEQPRRSCTIYRPWFSPYSYFVCVDKESPREAHGFPELPRDEGRGDSCLLEDTADSLCSSSSSPENPGPREAKARHGDSDHISSQDILRASRGLPAQQTGFKCAACCRMYPTLCSLKSHIKCGFREGFSCRVFYRKLKALWARPADRLPLGGGQARK</sequence>
<evidence type="ECO:0008006" key="4">
    <source>
        <dbReference type="Google" id="ProtNLM"/>
    </source>
</evidence>